<comment type="similarity">
    <text evidence="8">Belongs to the TRAP transporter small permease family.</text>
</comment>
<evidence type="ECO:0000313" key="11">
    <source>
        <dbReference type="EMBL" id="CUN19167.1"/>
    </source>
</evidence>
<evidence type="ECO:0000256" key="4">
    <source>
        <dbReference type="ARBA" id="ARBA00022519"/>
    </source>
</evidence>
<evidence type="ECO:0000313" key="12">
    <source>
        <dbReference type="EMBL" id="RHA83921.1"/>
    </source>
</evidence>
<feature type="domain" description="Tripartite ATP-independent periplasmic transporters DctQ component" evidence="10">
    <location>
        <begin position="24"/>
        <end position="154"/>
    </location>
</feature>
<comment type="subcellular location">
    <subcellularLocation>
        <location evidence="1">Cell inner membrane</location>
        <topology evidence="1">Multi-pass membrane protein</topology>
    </subcellularLocation>
</comment>
<gene>
    <name evidence="13" type="ORF">DW813_10425</name>
    <name evidence="12" type="ORF">DW914_15970</name>
    <name evidence="11" type="ORF">ERS852444_02318</name>
</gene>
<proteinExistence type="inferred from homology"/>
<dbReference type="InterPro" id="IPR007387">
    <property type="entry name" value="TRAP_DctQ"/>
</dbReference>
<feature type="transmembrane region" description="Helical" evidence="9">
    <location>
        <begin position="12"/>
        <end position="32"/>
    </location>
</feature>
<dbReference type="Proteomes" id="UP000095453">
    <property type="component" value="Unassembled WGS sequence"/>
</dbReference>
<evidence type="ECO:0000313" key="15">
    <source>
        <dbReference type="Proteomes" id="UP000266391"/>
    </source>
</evidence>
<evidence type="ECO:0000313" key="16">
    <source>
        <dbReference type="Proteomes" id="UP000283492"/>
    </source>
</evidence>
<dbReference type="Proteomes" id="UP000283492">
    <property type="component" value="Unassembled WGS sequence"/>
</dbReference>
<evidence type="ECO:0000256" key="6">
    <source>
        <dbReference type="ARBA" id="ARBA00022989"/>
    </source>
</evidence>
<evidence type="ECO:0000256" key="1">
    <source>
        <dbReference type="ARBA" id="ARBA00004429"/>
    </source>
</evidence>
<reference evidence="11 14" key="1">
    <citation type="submission" date="2015-09" db="EMBL/GenBank/DDBJ databases">
        <authorList>
            <consortium name="Pathogen Informatics"/>
        </authorList>
    </citation>
    <scope>NUCLEOTIDE SEQUENCE [LARGE SCALE GENOMIC DNA]</scope>
    <source>
        <strain evidence="11 14">2789STDY5608887</strain>
    </source>
</reference>
<evidence type="ECO:0000256" key="7">
    <source>
        <dbReference type="ARBA" id="ARBA00023136"/>
    </source>
</evidence>
<keyword evidence="2" id="KW-0813">Transport</keyword>
<dbReference type="PANTHER" id="PTHR35011">
    <property type="entry name" value="2,3-DIKETO-L-GULONATE TRAP TRANSPORTER SMALL PERMEASE PROTEIN YIAM"/>
    <property type="match status" value="1"/>
</dbReference>
<evidence type="ECO:0000259" key="10">
    <source>
        <dbReference type="Pfam" id="PF04290"/>
    </source>
</evidence>
<dbReference type="Proteomes" id="UP000266391">
    <property type="component" value="Unassembled WGS sequence"/>
</dbReference>
<keyword evidence="6 9" id="KW-1133">Transmembrane helix</keyword>
<evidence type="ECO:0000256" key="9">
    <source>
        <dbReference type="SAM" id="Phobius"/>
    </source>
</evidence>
<organism evidence="11 14">
    <name type="scientific">Roseburia inulinivorans</name>
    <dbReference type="NCBI Taxonomy" id="360807"/>
    <lineage>
        <taxon>Bacteria</taxon>
        <taxon>Bacillati</taxon>
        <taxon>Bacillota</taxon>
        <taxon>Clostridia</taxon>
        <taxon>Lachnospirales</taxon>
        <taxon>Lachnospiraceae</taxon>
        <taxon>Roseburia</taxon>
    </lineage>
</organism>
<evidence type="ECO:0000313" key="13">
    <source>
        <dbReference type="EMBL" id="RHD02939.1"/>
    </source>
</evidence>
<keyword evidence="7 9" id="KW-0472">Membrane</keyword>
<reference evidence="15 16" key="2">
    <citation type="submission" date="2018-08" db="EMBL/GenBank/DDBJ databases">
        <title>A genome reference for cultivated species of the human gut microbiota.</title>
        <authorList>
            <person name="Zou Y."/>
            <person name="Xue W."/>
            <person name="Luo G."/>
        </authorList>
    </citation>
    <scope>NUCLEOTIDE SEQUENCE [LARGE SCALE GENOMIC DNA]</scope>
    <source>
        <strain evidence="13 15">AM32-8LB</strain>
        <strain evidence="12 16">AM42-1AC</strain>
    </source>
</reference>
<dbReference type="RefSeq" id="WP_055170136.1">
    <property type="nucleotide sequence ID" value="NZ_CABJFX010000037.1"/>
</dbReference>
<dbReference type="AlphaFoldDB" id="A0A173UYP3"/>
<dbReference type="EMBL" id="QSIQ01000015">
    <property type="protein sequence ID" value="RHD02939.1"/>
    <property type="molecule type" value="Genomic_DNA"/>
</dbReference>
<name>A0A173UYP3_9FIRM</name>
<keyword evidence="3" id="KW-1003">Cell membrane</keyword>
<dbReference type="GO" id="GO:0015740">
    <property type="term" value="P:C4-dicarboxylate transport"/>
    <property type="evidence" value="ECO:0007669"/>
    <property type="project" value="TreeGrafter"/>
</dbReference>
<evidence type="ECO:0000256" key="2">
    <source>
        <dbReference type="ARBA" id="ARBA00022448"/>
    </source>
</evidence>
<keyword evidence="5 9" id="KW-0812">Transmembrane</keyword>
<keyword evidence="4" id="KW-0997">Cell inner membrane</keyword>
<accession>A0A173UYP3</accession>
<sequence length="215" mass="25131">MEKILHYLDEYLEEILMVIFLIAMTLIMGIQVFSRYVLGMSLSWSEEITRYLFIWSAFLSVSLCTRKCISIKIDQFIQLFPRRGKAFWKVLNLTVEFVFFVYLIPYSFIYLKNTIESGQVSPACGIPMYYVQAAPFVCFIITAFRIAQRWVGEWKIVLKKDEKSLEEGNIATVIEEAVVEDAYREKELVEAILKAEKEENTISGKKINTKNRKEK</sequence>
<dbReference type="InterPro" id="IPR055348">
    <property type="entry name" value="DctQ"/>
</dbReference>
<dbReference type="EMBL" id="QSFX01000037">
    <property type="protein sequence ID" value="RHA83921.1"/>
    <property type="molecule type" value="Genomic_DNA"/>
</dbReference>
<protein>
    <submittedName>
        <fullName evidence="12">TRAP transporter small permease</fullName>
    </submittedName>
    <submittedName>
        <fullName evidence="11">TRAP-type C4-dicarboxylate transport system, small permease component</fullName>
    </submittedName>
</protein>
<evidence type="ECO:0000256" key="3">
    <source>
        <dbReference type="ARBA" id="ARBA00022475"/>
    </source>
</evidence>
<evidence type="ECO:0000256" key="5">
    <source>
        <dbReference type="ARBA" id="ARBA00022692"/>
    </source>
</evidence>
<feature type="transmembrane region" description="Helical" evidence="9">
    <location>
        <begin position="90"/>
        <end position="109"/>
    </location>
</feature>
<dbReference type="GO" id="GO:0022857">
    <property type="term" value="F:transmembrane transporter activity"/>
    <property type="evidence" value="ECO:0007669"/>
    <property type="project" value="TreeGrafter"/>
</dbReference>
<evidence type="ECO:0000313" key="14">
    <source>
        <dbReference type="Proteomes" id="UP000095453"/>
    </source>
</evidence>
<dbReference type="GO" id="GO:0005886">
    <property type="term" value="C:plasma membrane"/>
    <property type="evidence" value="ECO:0007669"/>
    <property type="project" value="UniProtKB-SubCell"/>
</dbReference>
<dbReference type="Pfam" id="PF04290">
    <property type="entry name" value="DctQ"/>
    <property type="match status" value="1"/>
</dbReference>
<feature type="transmembrane region" description="Helical" evidence="9">
    <location>
        <begin position="129"/>
        <end position="147"/>
    </location>
</feature>
<dbReference type="PANTHER" id="PTHR35011:SF2">
    <property type="entry name" value="2,3-DIKETO-L-GULONATE TRAP TRANSPORTER SMALL PERMEASE PROTEIN YIAM"/>
    <property type="match status" value="1"/>
</dbReference>
<dbReference type="EMBL" id="CYXX01000018">
    <property type="protein sequence ID" value="CUN19167.1"/>
    <property type="molecule type" value="Genomic_DNA"/>
</dbReference>
<evidence type="ECO:0000256" key="8">
    <source>
        <dbReference type="ARBA" id="ARBA00038436"/>
    </source>
</evidence>